<dbReference type="Pfam" id="PF02029">
    <property type="entry name" value="Caldesmon"/>
    <property type="match status" value="1"/>
</dbReference>
<evidence type="ECO:0008006" key="4">
    <source>
        <dbReference type="Google" id="ProtNLM"/>
    </source>
</evidence>
<dbReference type="OrthoDB" id="9947942at2759"/>
<feature type="compositionally biased region" description="Basic and acidic residues" evidence="1">
    <location>
        <begin position="394"/>
        <end position="407"/>
    </location>
</feature>
<sequence length="445" mass="50891">MAESEEIQIDEENKVQTLEESLEETQRLTTQWSVEDEEEAARERRRRDREMQQQMGSDEPSGEDLTERNFADDHAELKPAGAWENDEDEGFSDWSQRLEQRKLRGAYQVPADGSEEARTTEENGLSRTAEDEESQRRREEEQESDDARVPDRRVEEDEEEDEGTSRYEVTEKLNDEPDPCTNERYSPEPCPQEVPISSSHWSAREYEETEEEETKKRAPSPEEDYNERAWEPPKEEVEAKLYSDRWEMEEENRRALSVSSNGEECDETIATTMKVTEIAENLNRSIKKSNSIKKSEPPLPISKIDDRLEQYTHAIETSSKSARLVRQPSIELLAPADAVSNKKNRWETGDVTTATKMASSKDTEGINIGVSDLISQWGKGKSEPDGHQSPPRPLEVKPGDVFSKKSLWEQGSKSSEAGKSSTPNKKYKFVPTGHGKYEKIPVDEP</sequence>
<feature type="compositionally biased region" description="Basic and acidic residues" evidence="1">
    <location>
        <begin position="213"/>
        <end position="236"/>
    </location>
</feature>
<feature type="compositionally biased region" description="Polar residues" evidence="1">
    <location>
        <begin position="409"/>
        <end position="424"/>
    </location>
</feature>
<dbReference type="Proteomes" id="UP000694569">
    <property type="component" value="Unplaced"/>
</dbReference>
<keyword evidence="3" id="KW-1185">Reference proteome</keyword>
<dbReference type="PANTHER" id="PTHR18949">
    <property type="entry name" value="CALDESMON"/>
    <property type="match status" value="1"/>
</dbReference>
<name>A0A8C5R6C5_9ANUR</name>
<feature type="compositionally biased region" description="Basic and acidic residues" evidence="1">
    <location>
        <begin position="435"/>
        <end position="445"/>
    </location>
</feature>
<feature type="region of interest" description="Disordered" evidence="1">
    <location>
        <begin position="1"/>
        <end position="236"/>
    </location>
</feature>
<dbReference type="GeneTree" id="ENSGT00980000199380"/>
<dbReference type="GO" id="GO:0007165">
    <property type="term" value="P:signal transduction"/>
    <property type="evidence" value="ECO:0007669"/>
    <property type="project" value="InterPro"/>
</dbReference>
<dbReference type="AlphaFoldDB" id="A0A8C5R6C5"/>
<evidence type="ECO:0000313" key="2">
    <source>
        <dbReference type="Ensembl" id="ENSLLEP00000046288.1"/>
    </source>
</evidence>
<accession>A0A8C5R6C5</accession>
<evidence type="ECO:0000256" key="1">
    <source>
        <dbReference type="SAM" id="MobiDB-lite"/>
    </source>
</evidence>
<proteinExistence type="predicted"/>
<feature type="compositionally biased region" description="Basic and acidic residues" evidence="1">
    <location>
        <begin position="163"/>
        <end position="175"/>
    </location>
</feature>
<dbReference type="InterPro" id="IPR002211">
    <property type="entry name" value="Lymphspecific"/>
</dbReference>
<dbReference type="Ensembl" id="ENSLLET00000048126.1">
    <property type="protein sequence ID" value="ENSLLEP00000046288.1"/>
    <property type="gene ID" value="ENSLLEG00000029353.1"/>
</dbReference>
<reference evidence="2" key="1">
    <citation type="submission" date="2025-08" db="UniProtKB">
        <authorList>
            <consortium name="Ensembl"/>
        </authorList>
    </citation>
    <scope>IDENTIFICATION</scope>
</reference>
<protein>
    <recommendedName>
        <fullName evidence="4">Lymphocyte-specific protein 1</fullName>
    </recommendedName>
</protein>
<feature type="compositionally biased region" description="Basic and acidic residues" evidence="1">
    <location>
        <begin position="65"/>
        <end position="77"/>
    </location>
</feature>
<dbReference type="PANTHER" id="PTHR18949:SF1">
    <property type="entry name" value="LYMPHOCYTE-SPECIFIC PROTEIN 1"/>
    <property type="match status" value="1"/>
</dbReference>
<reference evidence="2" key="2">
    <citation type="submission" date="2025-09" db="UniProtKB">
        <authorList>
            <consortium name="Ensembl"/>
        </authorList>
    </citation>
    <scope>IDENTIFICATION</scope>
</reference>
<dbReference type="PRINTS" id="PR01083">
    <property type="entry name" value="LYMPHSPCIFIC"/>
</dbReference>
<dbReference type="GO" id="GO:0003779">
    <property type="term" value="F:actin binding"/>
    <property type="evidence" value="ECO:0007669"/>
    <property type="project" value="InterPro"/>
</dbReference>
<evidence type="ECO:0000313" key="3">
    <source>
        <dbReference type="Proteomes" id="UP000694569"/>
    </source>
</evidence>
<feature type="region of interest" description="Disordered" evidence="1">
    <location>
        <begin position="344"/>
        <end position="445"/>
    </location>
</feature>
<feature type="compositionally biased region" description="Basic and acidic residues" evidence="1">
    <location>
        <begin position="134"/>
        <end position="155"/>
    </location>
</feature>
<feature type="compositionally biased region" description="Acidic residues" evidence="1">
    <location>
        <begin position="1"/>
        <end position="10"/>
    </location>
</feature>
<organism evidence="2 3">
    <name type="scientific">Leptobrachium leishanense</name>
    <name type="common">Leishan spiny toad</name>
    <dbReference type="NCBI Taxonomy" id="445787"/>
    <lineage>
        <taxon>Eukaryota</taxon>
        <taxon>Metazoa</taxon>
        <taxon>Chordata</taxon>
        <taxon>Craniata</taxon>
        <taxon>Vertebrata</taxon>
        <taxon>Euteleostomi</taxon>
        <taxon>Amphibia</taxon>
        <taxon>Batrachia</taxon>
        <taxon>Anura</taxon>
        <taxon>Pelobatoidea</taxon>
        <taxon>Megophryidae</taxon>
        <taxon>Leptobrachium</taxon>
    </lineage>
</organism>
<dbReference type="InterPro" id="IPR006018">
    <property type="entry name" value="Caldesmon_LSP"/>
</dbReference>